<dbReference type="EC" id="2.3.2.27" evidence="1"/>
<evidence type="ECO:0000256" key="2">
    <source>
        <dbReference type="SAM" id="MobiDB-lite"/>
    </source>
</evidence>
<dbReference type="InterPro" id="IPR039164">
    <property type="entry name" value="UBR1-like"/>
</dbReference>
<feature type="region of interest" description="Disordered" evidence="2">
    <location>
        <begin position="484"/>
        <end position="506"/>
    </location>
</feature>
<dbReference type="GO" id="GO:0071596">
    <property type="term" value="P:ubiquitin-dependent protein catabolic process via the N-end rule pathway"/>
    <property type="evidence" value="ECO:0007669"/>
    <property type="project" value="UniProtKB-UniRule"/>
</dbReference>
<keyword evidence="1" id="KW-0808">Transferase</keyword>
<proteinExistence type="inferred from homology"/>
<keyword evidence="1" id="KW-0862">Zinc</keyword>
<sequence length="633" mass="70605">MAAIATSTVAALVGNERMLDDISYLFRELTRMRKEHKSAPASCTAGPDRARKIPQWELSKSTTFGVDNNTLAAVSWFPRPLVASRDPIGEEGTFIAFCGHVMHADCKEKPPPSSKFVCPVCHALSNLDLPLLGRVTDGLSPVWLSRQLGVDQSSYDLTSWLKRLQSWLDERPRHPVLTSDPKALSQTLDELYRGLLDCFSSLLDFAKFFGLGIDDIRSKCAVDKDTIERPAPVDRFSQSVDNFRFGVARTRQLGLFAVWLAACEWRTVRHTVAYTLVVWERNLRRQGPAVNFFNGGLSERHRTSLGYLLRATFQAHARLAPVPRGCFPTCLKSDGDAGQHARAECWPQRRDDPEWWWWHSYFSPAVSGATHTGCCRDSAAKPDDLLEPVSRLAVSEDAVRLWSLLLPGPPAQSASSTSETTEGIVFTTEGADYSLSAGPSSPTSSMKGGADITFLFVNLLFLRPGLEKEGAAVECQRLQSMRTMRTSEVKSDATAEGNGRRQETPLPSLAACDEGFPRLPIGDSHEAFLLRVCYLALLVQALLSWQSNEQQKLDFTQKNSDEQQQEYLYSETDPHVSAWLTNEVGPLISPSAFWAVIGYFRSLWLLYTIAYLTNLEQGFLCRRQTLFSKASLY</sequence>
<keyword evidence="4" id="KW-1185">Reference proteome</keyword>
<keyword evidence="1" id="KW-0479">Metal-binding</keyword>
<keyword evidence="1" id="KW-0833">Ubl conjugation pathway</keyword>
<protein>
    <recommendedName>
        <fullName evidence="1">E3 ubiquitin-protein ligase</fullName>
        <ecNumber evidence="1">2.3.2.27</ecNumber>
    </recommendedName>
</protein>
<dbReference type="GO" id="GO:0061630">
    <property type="term" value="F:ubiquitin protein ligase activity"/>
    <property type="evidence" value="ECO:0007669"/>
    <property type="project" value="UniProtKB-UniRule"/>
</dbReference>
<keyword evidence="1" id="KW-0863">Zinc-finger</keyword>
<dbReference type="PANTHER" id="PTHR21497">
    <property type="entry name" value="UBIQUITIN LIGASE E3 ALPHA-RELATED"/>
    <property type="match status" value="1"/>
</dbReference>
<reference evidence="3 4" key="1">
    <citation type="submission" date="2018-11" db="EMBL/GenBank/DDBJ databases">
        <authorList>
            <consortium name="Pathogen Informatics"/>
        </authorList>
    </citation>
    <scope>NUCLEOTIDE SEQUENCE [LARGE SCALE GENOMIC DNA]</scope>
</reference>
<dbReference type="AlphaFoldDB" id="A0A3P7L272"/>
<comment type="similarity">
    <text evidence="1">Belongs to the E3 ubiquitin-protein ligase UBR1-like family.</text>
</comment>
<dbReference type="PANTHER" id="PTHR21497:SF39">
    <property type="entry name" value="E3 UBIQUITIN-PROTEIN LIGASE UBR3"/>
    <property type="match status" value="1"/>
</dbReference>
<comment type="function">
    <text evidence="1">Ubiquitin ligase protein which is a component of the N-end rule pathway. Recognizes and binds to proteins bearing specific N-terminal residues that are destabilizing according to the N-end rule, leading to their ubiquitination and subsequent degradation.</text>
</comment>
<feature type="compositionally biased region" description="Basic and acidic residues" evidence="2">
    <location>
        <begin position="485"/>
        <end position="503"/>
    </location>
</feature>
<evidence type="ECO:0000313" key="3">
    <source>
        <dbReference type="EMBL" id="VDN10874.1"/>
    </source>
</evidence>
<gene>
    <name evidence="3" type="ORF">DILT_LOCUS6705</name>
</gene>
<dbReference type="OrthoDB" id="6278451at2759"/>
<organism evidence="3 4">
    <name type="scientific">Dibothriocephalus latus</name>
    <name type="common">Fish tapeworm</name>
    <name type="synonym">Diphyllobothrium latum</name>
    <dbReference type="NCBI Taxonomy" id="60516"/>
    <lineage>
        <taxon>Eukaryota</taxon>
        <taxon>Metazoa</taxon>
        <taxon>Spiralia</taxon>
        <taxon>Lophotrochozoa</taxon>
        <taxon>Platyhelminthes</taxon>
        <taxon>Cestoda</taxon>
        <taxon>Eucestoda</taxon>
        <taxon>Diphyllobothriidea</taxon>
        <taxon>Diphyllobothriidae</taxon>
        <taxon>Dibothriocephalus</taxon>
    </lineage>
</organism>
<comment type="catalytic activity">
    <reaction evidence="1">
        <text>S-ubiquitinyl-[E2 ubiquitin-conjugating enzyme]-L-cysteine + [acceptor protein]-L-lysine = [E2 ubiquitin-conjugating enzyme]-L-cysteine + N(6)-ubiquitinyl-[acceptor protein]-L-lysine.</text>
        <dbReference type="EC" id="2.3.2.27"/>
    </reaction>
</comment>
<evidence type="ECO:0000256" key="1">
    <source>
        <dbReference type="RuleBase" id="RU366018"/>
    </source>
</evidence>
<dbReference type="EMBL" id="UYRU01050186">
    <property type="protein sequence ID" value="VDN10874.1"/>
    <property type="molecule type" value="Genomic_DNA"/>
</dbReference>
<dbReference type="GO" id="GO:0016567">
    <property type="term" value="P:protein ubiquitination"/>
    <property type="evidence" value="ECO:0007669"/>
    <property type="project" value="UniProtKB-UniRule"/>
</dbReference>
<accession>A0A3P7L272</accession>
<dbReference type="GO" id="GO:0005737">
    <property type="term" value="C:cytoplasm"/>
    <property type="evidence" value="ECO:0007669"/>
    <property type="project" value="TreeGrafter"/>
</dbReference>
<dbReference type="GO" id="GO:0000151">
    <property type="term" value="C:ubiquitin ligase complex"/>
    <property type="evidence" value="ECO:0007669"/>
    <property type="project" value="TreeGrafter"/>
</dbReference>
<comment type="pathway">
    <text evidence="1">Protein modification; protein ubiquitination.</text>
</comment>
<dbReference type="Proteomes" id="UP000281553">
    <property type="component" value="Unassembled WGS sequence"/>
</dbReference>
<dbReference type="GO" id="GO:0008270">
    <property type="term" value="F:zinc ion binding"/>
    <property type="evidence" value="ECO:0007669"/>
    <property type="project" value="UniProtKB-UniRule"/>
</dbReference>
<evidence type="ECO:0000313" key="4">
    <source>
        <dbReference type="Proteomes" id="UP000281553"/>
    </source>
</evidence>
<name>A0A3P7L272_DIBLA</name>